<comment type="caution">
    <text evidence="3">The sequence shown here is derived from an EMBL/GenBank/DDBJ whole genome shotgun (WGS) entry which is preliminary data.</text>
</comment>
<gene>
    <name evidence="3" type="ORF">J2Z37_000146</name>
</gene>
<reference evidence="3 4" key="1">
    <citation type="submission" date="2021-03" db="EMBL/GenBank/DDBJ databases">
        <title>Genomic Encyclopedia of Type Strains, Phase IV (KMG-IV): sequencing the most valuable type-strain genomes for metagenomic binning, comparative biology and taxonomic classification.</title>
        <authorList>
            <person name="Goeker M."/>
        </authorList>
    </citation>
    <scope>NUCLEOTIDE SEQUENCE [LARGE SCALE GENOMIC DNA]</scope>
    <source>
        <strain evidence="3 4">DSM 24738</strain>
    </source>
</reference>
<dbReference type="Proteomes" id="UP001519343">
    <property type="component" value="Unassembled WGS sequence"/>
</dbReference>
<name>A0ABS4GIS6_9BACL</name>
<proteinExistence type="predicted"/>
<dbReference type="Pfam" id="PF00534">
    <property type="entry name" value="Glycos_transf_1"/>
    <property type="match status" value="1"/>
</dbReference>
<dbReference type="Gene3D" id="3.40.50.2000">
    <property type="entry name" value="Glycogen Phosphorylase B"/>
    <property type="match status" value="2"/>
</dbReference>
<feature type="domain" description="Glycosyltransferase subfamily 4-like N-terminal" evidence="2">
    <location>
        <begin position="42"/>
        <end position="158"/>
    </location>
</feature>
<dbReference type="InterPro" id="IPR028098">
    <property type="entry name" value="Glyco_trans_4-like_N"/>
</dbReference>
<dbReference type="EMBL" id="JAGGKT010000001">
    <property type="protein sequence ID" value="MBP1930159.1"/>
    <property type="molecule type" value="Genomic_DNA"/>
</dbReference>
<dbReference type="InterPro" id="IPR050194">
    <property type="entry name" value="Glycosyltransferase_grp1"/>
</dbReference>
<organism evidence="3 4">
    <name type="scientific">Ammoniphilus resinae</name>
    <dbReference type="NCBI Taxonomy" id="861532"/>
    <lineage>
        <taxon>Bacteria</taxon>
        <taxon>Bacillati</taxon>
        <taxon>Bacillota</taxon>
        <taxon>Bacilli</taxon>
        <taxon>Bacillales</taxon>
        <taxon>Paenibacillaceae</taxon>
        <taxon>Aneurinibacillus group</taxon>
        <taxon>Ammoniphilus</taxon>
    </lineage>
</organism>
<dbReference type="Pfam" id="PF13439">
    <property type="entry name" value="Glyco_transf_4"/>
    <property type="match status" value="1"/>
</dbReference>
<dbReference type="RefSeq" id="WP_209807942.1">
    <property type="nucleotide sequence ID" value="NZ_JAGGKT010000001.1"/>
</dbReference>
<keyword evidence="4" id="KW-1185">Reference proteome</keyword>
<protein>
    <submittedName>
        <fullName evidence="3">Glycosyltransferase involved in cell wall biosynthesis</fullName>
    </submittedName>
</protein>
<evidence type="ECO:0000313" key="3">
    <source>
        <dbReference type="EMBL" id="MBP1930159.1"/>
    </source>
</evidence>
<dbReference type="PANTHER" id="PTHR45947">
    <property type="entry name" value="SULFOQUINOVOSYL TRANSFERASE SQD2"/>
    <property type="match status" value="1"/>
</dbReference>
<evidence type="ECO:0000313" key="4">
    <source>
        <dbReference type="Proteomes" id="UP001519343"/>
    </source>
</evidence>
<dbReference type="InterPro" id="IPR001296">
    <property type="entry name" value="Glyco_trans_1"/>
</dbReference>
<evidence type="ECO:0000259" key="2">
    <source>
        <dbReference type="Pfam" id="PF13439"/>
    </source>
</evidence>
<sequence>MKKKVAFLRSKYLPPSETFIYEELKNIRKFKPIVFCRKRMNLRRFPYKPIRRLPKSPKKTARLWKKMKIRLIHARFGTMGVKVMKAKKIAKLPMITSFHGFDLPHPRSNRKSYQRKLRRLFRVGEKFTVPSRHAKRRLIKWGCPARKIKIMYSGIDMKKFKLSRRSLRKKRVRIITVGRLHRKKGMEYLIKAFRKVHKKHPSAKLVIIGSGSERLRLKRMVKKWKLKKHVQFKGNLPHKKVAKELRKADIFCLPSVTAKNGNQEGIPNAIKEAMATGLPVVSTRHGGIPELVTNGKEGFLVPERSVKQLSKKLNHLITHPQLRIKMGKKGRRKVERFFNSKKQVRILEALYKSVLKKRGK</sequence>
<accession>A0ABS4GIS6</accession>
<dbReference type="SUPFAM" id="SSF53756">
    <property type="entry name" value="UDP-Glycosyltransferase/glycogen phosphorylase"/>
    <property type="match status" value="1"/>
</dbReference>
<feature type="domain" description="Glycosyl transferase family 1" evidence="1">
    <location>
        <begin position="167"/>
        <end position="332"/>
    </location>
</feature>
<dbReference type="PANTHER" id="PTHR45947:SF3">
    <property type="entry name" value="SULFOQUINOVOSYL TRANSFERASE SQD2"/>
    <property type="match status" value="1"/>
</dbReference>
<evidence type="ECO:0000259" key="1">
    <source>
        <dbReference type="Pfam" id="PF00534"/>
    </source>
</evidence>